<feature type="compositionally biased region" description="Polar residues" evidence="1">
    <location>
        <begin position="1"/>
        <end position="10"/>
    </location>
</feature>
<accession>A0A4C1X3W5</accession>
<evidence type="ECO:0000256" key="1">
    <source>
        <dbReference type="SAM" id="MobiDB-lite"/>
    </source>
</evidence>
<dbReference type="Proteomes" id="UP000299102">
    <property type="component" value="Unassembled WGS sequence"/>
</dbReference>
<protein>
    <submittedName>
        <fullName evidence="2">Uncharacterized protein</fullName>
    </submittedName>
</protein>
<feature type="region of interest" description="Disordered" evidence="1">
    <location>
        <begin position="92"/>
        <end position="119"/>
    </location>
</feature>
<proteinExistence type="predicted"/>
<keyword evidence="3" id="KW-1185">Reference proteome</keyword>
<comment type="caution">
    <text evidence="2">The sequence shown here is derived from an EMBL/GenBank/DDBJ whole genome shotgun (WGS) entry which is preliminary data.</text>
</comment>
<dbReference type="AlphaFoldDB" id="A0A4C1X3W5"/>
<evidence type="ECO:0000313" key="3">
    <source>
        <dbReference type="Proteomes" id="UP000299102"/>
    </source>
</evidence>
<reference evidence="2 3" key="1">
    <citation type="journal article" date="2019" name="Commun. Biol.">
        <title>The bagworm genome reveals a unique fibroin gene that provides high tensile strength.</title>
        <authorList>
            <person name="Kono N."/>
            <person name="Nakamura H."/>
            <person name="Ohtoshi R."/>
            <person name="Tomita M."/>
            <person name="Numata K."/>
            <person name="Arakawa K."/>
        </authorList>
    </citation>
    <scope>NUCLEOTIDE SEQUENCE [LARGE SCALE GENOMIC DNA]</scope>
</reference>
<dbReference type="EMBL" id="BGZK01000706">
    <property type="protein sequence ID" value="GBP56987.1"/>
    <property type="molecule type" value="Genomic_DNA"/>
</dbReference>
<gene>
    <name evidence="2" type="ORF">EVAR_88616_1</name>
</gene>
<organism evidence="2 3">
    <name type="scientific">Eumeta variegata</name>
    <name type="common">Bagworm moth</name>
    <name type="synonym">Eumeta japonica</name>
    <dbReference type="NCBI Taxonomy" id="151549"/>
    <lineage>
        <taxon>Eukaryota</taxon>
        <taxon>Metazoa</taxon>
        <taxon>Ecdysozoa</taxon>
        <taxon>Arthropoda</taxon>
        <taxon>Hexapoda</taxon>
        <taxon>Insecta</taxon>
        <taxon>Pterygota</taxon>
        <taxon>Neoptera</taxon>
        <taxon>Endopterygota</taxon>
        <taxon>Lepidoptera</taxon>
        <taxon>Glossata</taxon>
        <taxon>Ditrysia</taxon>
        <taxon>Tineoidea</taxon>
        <taxon>Psychidae</taxon>
        <taxon>Oiketicinae</taxon>
        <taxon>Eumeta</taxon>
    </lineage>
</organism>
<sequence>MYFTEVNANSGREPPRMTRRRRFEPAASENGFLAVWWANNQGRTCRAPLALAQGAVPGYRLVLSTEFDRLRSRLSQYRRDFVYDRATSPSEFLTSTQVEPLSPGPRVRQAVGPGRTDTA</sequence>
<name>A0A4C1X3W5_EUMVA</name>
<evidence type="ECO:0000313" key="2">
    <source>
        <dbReference type="EMBL" id="GBP56987.1"/>
    </source>
</evidence>
<feature type="region of interest" description="Disordered" evidence="1">
    <location>
        <begin position="1"/>
        <end position="20"/>
    </location>
</feature>